<dbReference type="PANTHER" id="PTHR10039">
    <property type="entry name" value="AMELOGENIN"/>
    <property type="match status" value="1"/>
</dbReference>
<feature type="compositionally biased region" description="Polar residues" evidence="2">
    <location>
        <begin position="814"/>
        <end position="827"/>
    </location>
</feature>
<dbReference type="SUPFAM" id="SSF52540">
    <property type="entry name" value="P-loop containing nucleoside triphosphate hydrolases"/>
    <property type="match status" value="1"/>
</dbReference>
<feature type="domain" description="Nephrocystin 3-like N-terminal" evidence="4">
    <location>
        <begin position="261"/>
        <end position="429"/>
    </location>
</feature>
<feature type="compositionally biased region" description="Basic and acidic residues" evidence="2">
    <location>
        <begin position="886"/>
        <end position="899"/>
    </location>
</feature>
<feature type="region of interest" description="Disordered" evidence="2">
    <location>
        <begin position="862"/>
        <end position="907"/>
    </location>
</feature>
<evidence type="ECO:0000313" key="6">
    <source>
        <dbReference type="Proteomes" id="UP000433883"/>
    </source>
</evidence>
<dbReference type="Pfam" id="PF24809">
    <property type="entry name" value="DUF7708"/>
    <property type="match status" value="1"/>
</dbReference>
<dbReference type="Gene3D" id="3.40.50.300">
    <property type="entry name" value="P-loop containing nucleotide triphosphate hydrolases"/>
    <property type="match status" value="1"/>
</dbReference>
<feature type="compositionally biased region" description="Basic and acidic residues" evidence="2">
    <location>
        <begin position="940"/>
        <end position="956"/>
    </location>
</feature>
<dbReference type="InterPro" id="IPR027417">
    <property type="entry name" value="P-loop_NTPase"/>
</dbReference>
<proteinExistence type="predicted"/>
<keyword evidence="1" id="KW-0677">Repeat</keyword>
<evidence type="ECO:0000256" key="1">
    <source>
        <dbReference type="ARBA" id="ARBA00022737"/>
    </source>
</evidence>
<dbReference type="InterPro" id="IPR056884">
    <property type="entry name" value="NPHP3-like_N"/>
</dbReference>
<feature type="region of interest" description="Disordered" evidence="2">
    <location>
        <begin position="814"/>
        <end position="842"/>
    </location>
</feature>
<dbReference type="Proteomes" id="UP000433883">
    <property type="component" value="Unassembled WGS sequence"/>
</dbReference>
<dbReference type="PANTHER" id="PTHR10039:SF14">
    <property type="entry name" value="NACHT DOMAIN-CONTAINING PROTEIN"/>
    <property type="match status" value="1"/>
</dbReference>
<organism evidence="5 6">
    <name type="scientific">Venturia inaequalis</name>
    <name type="common">Apple scab fungus</name>
    <dbReference type="NCBI Taxonomy" id="5025"/>
    <lineage>
        <taxon>Eukaryota</taxon>
        <taxon>Fungi</taxon>
        <taxon>Dikarya</taxon>
        <taxon>Ascomycota</taxon>
        <taxon>Pezizomycotina</taxon>
        <taxon>Dothideomycetes</taxon>
        <taxon>Pleosporomycetidae</taxon>
        <taxon>Venturiales</taxon>
        <taxon>Venturiaceae</taxon>
        <taxon>Venturia</taxon>
    </lineage>
</organism>
<feature type="domain" description="DUF7708" evidence="3">
    <location>
        <begin position="64"/>
        <end position="198"/>
    </location>
</feature>
<dbReference type="AlphaFoldDB" id="A0A8H3U2Z9"/>
<dbReference type="EMBL" id="WNWQ01000934">
    <property type="protein sequence ID" value="KAE9962941.1"/>
    <property type="molecule type" value="Genomic_DNA"/>
</dbReference>
<dbReference type="InterPro" id="IPR056125">
    <property type="entry name" value="DUF7708"/>
</dbReference>
<dbReference type="Pfam" id="PF24883">
    <property type="entry name" value="NPHP3_N"/>
    <property type="match status" value="1"/>
</dbReference>
<sequence>MAPPPAINIIEKAFQDLENTITPGDSRLFSSTTLQGVRDAAIGIEVDLAARQKFCNIRRLSPLLDGLDHYSKAIEVLCNGTPYLPWIWAPIKLVLQLASDYVEAFKTIIDAYSHIADCLPRFDVLDKTLKDSPGVQYALAVFYADILRFHKDAYRFVKRPNWKIFFDSSWGRFQRRFKGILSDLARHAELVDTEANAFNISEAHKWRIEARNWRDQSITDIKRQDKQESFLQYQSMLSWLDVKQSEQDDIFNCLSEAYCPGTCDWISKNTSITSWMRHQPEQPYLWLKGKPGAGKSVLSTRIVTFLEKAPDTLLLRHFCSHHYSSSVQYGNILASILHQLLRDKDDLLAYVYTGYILARKSTASKTLEALILTLLAAVSTNPAKILCVRIILDGLDECDEDTQQRVVNFVGRVVALKVPGARCKVLLCSQDAGKLNKMLKKRKSIALGEESEAVSLAIGVYTKQRLEKMRLNEFSDIDITDADIKYTKATIAKKADGMFLWARLVLDVLATEAFDGQGMRDAVDIIPRELKEFYRRIWVRIEARFQSHSLEKIRRMLSWIMFAKRPLKKYELRTVLAFNEPNNGLERLPPEEIIELCKPLIEERKDSTYGFIHGSVPDFLISAQSGPIVPELQARHDQSLACLIYLRSATKIFSPAYSERNRDLRILKWLHSFHLYATHFWIDHLLAFAKLQPSLRLPGSTIFLNVAYDLADILSVANAVKESSSLGVSIANDGEDAAGVIKSHGVLYDVIKVELKSRDLVKVSSKDTTGTRCLSLGGTCSYDAEPVISLPKGIRSSLPLTDKVTRLFPTAQMLETRSARPQATNRQELMRTVPKQKPEQIYATQPPDILTERLQEAQLARSPLGQQYPSSSPFQPESQGSYASGKNDDPERLGNEEQASHQQRAKANPAELAQLLQLFDDCKGDAGQPTHEYMQQSSIHPKDSLPEHNGSRDEPRLYNLVQEPRSTKPLLNLQIPQVPSEEQEQKKRSKKEYRDPVKVLTPNFISSSGDSVGWSFRTA</sequence>
<protein>
    <recommendedName>
        <fullName evidence="7">NACHT domain-containing protein</fullName>
    </recommendedName>
</protein>
<evidence type="ECO:0000256" key="2">
    <source>
        <dbReference type="SAM" id="MobiDB-lite"/>
    </source>
</evidence>
<feature type="compositionally biased region" description="Polar residues" evidence="2">
    <location>
        <begin position="864"/>
        <end position="884"/>
    </location>
</feature>
<evidence type="ECO:0008006" key="7">
    <source>
        <dbReference type="Google" id="ProtNLM"/>
    </source>
</evidence>
<evidence type="ECO:0000259" key="3">
    <source>
        <dbReference type="Pfam" id="PF24809"/>
    </source>
</evidence>
<evidence type="ECO:0000259" key="4">
    <source>
        <dbReference type="Pfam" id="PF24883"/>
    </source>
</evidence>
<comment type="caution">
    <text evidence="5">The sequence shown here is derived from an EMBL/GenBank/DDBJ whole genome shotgun (WGS) entry which is preliminary data.</text>
</comment>
<gene>
    <name evidence="5" type="ORF">BLS_009863</name>
</gene>
<evidence type="ECO:0000313" key="5">
    <source>
        <dbReference type="EMBL" id="KAE9962941.1"/>
    </source>
</evidence>
<accession>A0A8H3U2Z9</accession>
<name>A0A8H3U2Z9_VENIN</name>
<feature type="region of interest" description="Disordered" evidence="2">
    <location>
        <begin position="923"/>
        <end position="995"/>
    </location>
</feature>
<reference evidence="5 6" key="1">
    <citation type="submission" date="2019-11" db="EMBL/GenBank/DDBJ databases">
        <title>Venturia inaequalis Genome Resource.</title>
        <authorList>
            <person name="Lichtner F.J."/>
        </authorList>
    </citation>
    <scope>NUCLEOTIDE SEQUENCE [LARGE SCALE GENOMIC DNA]</scope>
    <source>
        <strain evidence="5">Bline_iso_100314</strain>
    </source>
</reference>